<evidence type="ECO:0000256" key="6">
    <source>
        <dbReference type="ARBA" id="ARBA00022692"/>
    </source>
</evidence>
<dbReference type="InterPro" id="IPR001036">
    <property type="entry name" value="Acrflvin-R"/>
</dbReference>
<comment type="caution">
    <text evidence="9">Lacks conserved residue(s) required for the propagation of feature annotation.</text>
</comment>
<sequence>MLSFFVRRPRFAMVIALVIALVGGVALKMIPVEQFPEITPPVVSVSALYPGASARDVAQAVAAPIEAQINGVSNMLYMESTSSNSGSYQLTITFASGTDPDMAAVEVQNRLSQVTAQLPAEVNNNGISVRKRASNILLGISVLSPNQSHDPLFLSNYTSIRLRDALARINGVGDVQVFGARDYSMRIWLDPQRMEALHITTDEVIQALQQQNVQAAAGQIGAAPTPAAQQNTLTISGEGRLISPEAFSQVVLRSNQHGGTVRISDIARTELGAQNYQVNAALNNTQGAFLMVYPAPQANALNVAKAVRAEMASQARAFPEDMAYQIKFDATQPITATLKEIGTSLVLTLIVVLAVVWLFLQNLRATFIVALSVPVSLLGTFAVLLLFGYSANTLSLFAIILALTIVVDDAIVVVENVERLLADDAELTPATATIKALGQIAGPVVATTLVLLAVFVPIAVLPGIVGELYRQFAVTLSAAMVLSSVNALTLTPALCACLLKRRTAPVQGVFGLVNRVIDRVRDGYVLLSDKVSRYALTTVAIMLLAGGVSWLAYQQLPGGFLPAEDDGYIFVNVQLPDGAALPRTQQVMEDLYRLVEQNPAVEDVINITGFSLLGGGNAANSGFAIVMLKDWQVRPPVAQVLPQLQRQLAAIPTASIMAFVPPAISGLGNAAGFDLRIQAMEGQSPQALAQVGQQVIMAANQHPQLSRVFTTFSANVPEMTLSVDRERAALLGVPVSRIFSVLQTSLGGRNVGDFTLNNRQFRVQLQNDPDFRQRSDQLMQLTVRSDSGHAVSLNQLVTLTPSTSAPYIMQYNQFPALSINGSGAEGISSAQAMQAMEAVLAQALPAGYSYSWSGMSLQEQQTGNQAVLIYLAAIIFAWLFLVAQYESWSVPLAVLLSVIFAAGGAVAGLHLMGFANDVYAQIGLVLLTGLAAKNAILIVEFARERHEQGDSIAQAARQAARQRFRAVMMTAISLILGVLPLVLATGAGAASRQIIGVTVFSGMLVATLVGVVFIPALYLHIQRLREWSKRPRGAR</sequence>
<dbReference type="SUPFAM" id="SSF82866">
    <property type="entry name" value="Multidrug efflux transporter AcrB transmembrane domain"/>
    <property type="match status" value="2"/>
</dbReference>
<dbReference type="NCBIfam" id="TIGR00915">
    <property type="entry name" value="2A0602"/>
    <property type="match status" value="1"/>
</dbReference>
<protein>
    <recommendedName>
        <fullName evidence="9">Efflux pump membrane transporter</fullName>
    </recommendedName>
</protein>
<dbReference type="STRING" id="69222.BG55_04535"/>
<evidence type="ECO:0000256" key="8">
    <source>
        <dbReference type="ARBA" id="ARBA00023136"/>
    </source>
</evidence>
<comment type="similarity">
    <text evidence="2 9">Belongs to the resistance-nodulation-cell division (RND) (TC 2.A.6) family.</text>
</comment>
<evidence type="ECO:0000256" key="1">
    <source>
        <dbReference type="ARBA" id="ARBA00004429"/>
    </source>
</evidence>
<dbReference type="PATRIC" id="fig|69222.5.peg.935"/>
<dbReference type="Gene3D" id="1.20.1640.10">
    <property type="entry name" value="Multidrug efflux transporter AcrB transmembrane domain"/>
    <property type="match status" value="2"/>
</dbReference>
<dbReference type="Gene3D" id="3.30.70.1320">
    <property type="entry name" value="Multidrug efflux transporter AcrB pore domain like"/>
    <property type="match status" value="1"/>
</dbReference>
<dbReference type="Gene3D" id="3.30.70.1440">
    <property type="entry name" value="Multidrug efflux transporter AcrB pore domain"/>
    <property type="match status" value="1"/>
</dbReference>
<comment type="subcellular location">
    <subcellularLocation>
        <location evidence="1 9">Cell inner membrane</location>
        <topology evidence="1 9">Multi-pass membrane protein</topology>
    </subcellularLocation>
</comment>
<keyword evidence="4" id="KW-1003">Cell membrane</keyword>
<dbReference type="PANTHER" id="PTHR32063:SF76">
    <property type="entry name" value="EFFLUX PUMP MEMBRANE TRANSPORTER"/>
    <property type="match status" value="1"/>
</dbReference>
<feature type="transmembrane region" description="Helical" evidence="9">
    <location>
        <begin position="394"/>
        <end position="414"/>
    </location>
</feature>
<evidence type="ECO:0000256" key="5">
    <source>
        <dbReference type="ARBA" id="ARBA00022519"/>
    </source>
</evidence>
<dbReference type="Pfam" id="PF00873">
    <property type="entry name" value="ACR_tran"/>
    <property type="match status" value="1"/>
</dbReference>
<comment type="caution">
    <text evidence="10">The sequence shown here is derived from an EMBL/GenBank/DDBJ whole genome shotgun (WGS) entry which is preliminary data.</text>
</comment>
<feature type="transmembrane region" description="Helical" evidence="9">
    <location>
        <begin position="471"/>
        <end position="499"/>
    </location>
</feature>
<dbReference type="PANTHER" id="PTHR32063">
    <property type="match status" value="1"/>
</dbReference>
<dbReference type="FunFam" id="3.30.70.1430:FF:000001">
    <property type="entry name" value="Efflux pump membrane transporter"/>
    <property type="match status" value="1"/>
</dbReference>
<organism evidence="10 11">
    <name type="scientific">Erwinia mallotivora</name>
    <dbReference type="NCBI Taxonomy" id="69222"/>
    <lineage>
        <taxon>Bacteria</taxon>
        <taxon>Pseudomonadati</taxon>
        <taxon>Pseudomonadota</taxon>
        <taxon>Gammaproteobacteria</taxon>
        <taxon>Enterobacterales</taxon>
        <taxon>Erwiniaceae</taxon>
        <taxon>Erwinia</taxon>
    </lineage>
</organism>
<feature type="transmembrane region" description="Helical" evidence="9">
    <location>
        <begin position="341"/>
        <end position="360"/>
    </location>
</feature>
<dbReference type="EMBL" id="JFHN01000025">
    <property type="protein sequence ID" value="EXU76680.1"/>
    <property type="molecule type" value="Genomic_DNA"/>
</dbReference>
<dbReference type="InterPro" id="IPR027463">
    <property type="entry name" value="AcrB_DN_DC_subdom"/>
</dbReference>
<feature type="transmembrane region" description="Helical" evidence="9">
    <location>
        <begin position="892"/>
        <end position="912"/>
    </location>
</feature>
<feature type="transmembrane region" description="Helical" evidence="9">
    <location>
        <begin position="367"/>
        <end position="388"/>
    </location>
</feature>
<feature type="transmembrane region" description="Helical" evidence="9">
    <location>
        <begin position="966"/>
        <end position="988"/>
    </location>
</feature>
<feature type="transmembrane region" description="Helical" evidence="9">
    <location>
        <begin position="534"/>
        <end position="553"/>
    </location>
</feature>
<name>A0A014NS43_9GAMM</name>
<keyword evidence="11" id="KW-1185">Reference proteome</keyword>
<feature type="transmembrane region" description="Helical" evidence="9">
    <location>
        <begin position="994"/>
        <end position="1021"/>
    </location>
</feature>
<evidence type="ECO:0000256" key="7">
    <source>
        <dbReference type="ARBA" id="ARBA00022989"/>
    </source>
</evidence>
<dbReference type="AlphaFoldDB" id="A0A014NS43"/>
<feature type="transmembrane region" description="Helical" evidence="9">
    <location>
        <begin position="918"/>
        <end position="939"/>
    </location>
</feature>
<dbReference type="InterPro" id="IPR004764">
    <property type="entry name" value="MdtF-like"/>
</dbReference>
<dbReference type="GO" id="GO:0005886">
    <property type="term" value="C:plasma membrane"/>
    <property type="evidence" value="ECO:0007669"/>
    <property type="project" value="UniProtKB-SubCell"/>
</dbReference>
<evidence type="ECO:0000256" key="2">
    <source>
        <dbReference type="ARBA" id="ARBA00010942"/>
    </source>
</evidence>
<feature type="transmembrane region" description="Helical" evidence="9">
    <location>
        <begin position="867"/>
        <end position="885"/>
    </location>
</feature>
<dbReference type="Gene3D" id="3.30.2090.10">
    <property type="entry name" value="Multidrug efflux transporter AcrB TolC docking domain, DN and DC subdomains"/>
    <property type="match status" value="2"/>
</dbReference>
<dbReference type="GO" id="GO:0042910">
    <property type="term" value="F:xenobiotic transmembrane transporter activity"/>
    <property type="evidence" value="ECO:0007669"/>
    <property type="project" value="TreeGrafter"/>
</dbReference>
<evidence type="ECO:0000256" key="3">
    <source>
        <dbReference type="ARBA" id="ARBA00022448"/>
    </source>
</evidence>
<keyword evidence="3 9" id="KW-0813">Transport</keyword>
<evidence type="ECO:0000313" key="11">
    <source>
        <dbReference type="Proteomes" id="UP000019918"/>
    </source>
</evidence>
<dbReference type="Gene3D" id="3.30.70.1430">
    <property type="entry name" value="Multidrug efflux transporter AcrB pore domain"/>
    <property type="match status" value="2"/>
</dbReference>
<keyword evidence="8 9" id="KW-0472">Membrane</keyword>
<dbReference type="GO" id="GO:0015562">
    <property type="term" value="F:efflux transmembrane transporter activity"/>
    <property type="evidence" value="ECO:0007669"/>
    <property type="project" value="InterPro"/>
</dbReference>
<keyword evidence="7 9" id="KW-1133">Transmembrane helix</keyword>
<dbReference type="RefSeq" id="WP_034934673.1">
    <property type="nucleotide sequence ID" value="NZ_JFHN01000025.1"/>
</dbReference>
<dbReference type="Proteomes" id="UP000019918">
    <property type="component" value="Unassembled WGS sequence"/>
</dbReference>
<evidence type="ECO:0000313" key="10">
    <source>
        <dbReference type="EMBL" id="EXU76680.1"/>
    </source>
</evidence>
<dbReference type="GO" id="GO:0009636">
    <property type="term" value="P:response to toxic substance"/>
    <property type="evidence" value="ECO:0007669"/>
    <property type="project" value="UniProtKB-ARBA"/>
</dbReference>
<dbReference type="SUPFAM" id="SSF82714">
    <property type="entry name" value="Multidrug efflux transporter AcrB TolC docking domain, DN and DC subdomains"/>
    <property type="match status" value="2"/>
</dbReference>
<keyword evidence="6 9" id="KW-0812">Transmembrane</keyword>
<keyword evidence="5 9" id="KW-0997">Cell inner membrane</keyword>
<dbReference type="SUPFAM" id="SSF82693">
    <property type="entry name" value="Multidrug efflux transporter AcrB pore domain, PN1, PN2, PC1 and PC2 subdomains"/>
    <property type="match status" value="4"/>
</dbReference>
<dbReference type="OrthoDB" id="9757904at2"/>
<proteinExistence type="inferred from homology"/>
<evidence type="ECO:0000256" key="9">
    <source>
        <dbReference type="RuleBase" id="RU364070"/>
    </source>
</evidence>
<accession>A0A014NS43</accession>
<feature type="transmembrane region" description="Helical" evidence="9">
    <location>
        <begin position="444"/>
        <end position="465"/>
    </location>
</feature>
<gene>
    <name evidence="10" type="ORF">BG55_04535</name>
</gene>
<evidence type="ECO:0000256" key="4">
    <source>
        <dbReference type="ARBA" id="ARBA00022475"/>
    </source>
</evidence>
<reference evidence="10 11" key="1">
    <citation type="submission" date="2014-02" db="EMBL/GenBank/DDBJ databases">
        <title>Draft genome of Erwinia mallotivora strain BT-MARDI, a papaya dieback pathogen.</title>
        <authorList>
            <person name="Redzuan R."/>
            <person name="Abu Bakar N."/>
            <person name="Badrun R."/>
            <person name="Mohd Raih M.F."/>
            <person name="Rozano L."/>
            <person name="Mat Amin N."/>
        </authorList>
    </citation>
    <scope>NUCLEOTIDE SEQUENCE [LARGE SCALE GENOMIC DNA]</scope>
    <source>
        <strain evidence="10 11">BT-MARDI</strain>
    </source>
</reference>
<dbReference type="PRINTS" id="PR00702">
    <property type="entry name" value="ACRIFLAVINRP"/>
</dbReference>